<dbReference type="InterPro" id="IPR029058">
    <property type="entry name" value="AB_hydrolase_fold"/>
</dbReference>
<dbReference type="InterPro" id="IPR001375">
    <property type="entry name" value="Peptidase_S9_cat"/>
</dbReference>
<reference evidence="2" key="2">
    <citation type="submission" date="2020-09" db="EMBL/GenBank/DDBJ databases">
        <authorList>
            <person name="Sun Q."/>
            <person name="Kim S."/>
        </authorList>
    </citation>
    <scope>NUCLEOTIDE SEQUENCE</scope>
    <source>
        <strain evidence="2">KCTC 32296</strain>
    </source>
</reference>
<sequence>MPNPAFTVPAEPVPADVIALSEGPANVLSGQWPDRQIDAVTRLELHGYYTKNARARALVYAGGGYHRLMHDKEGVEVALWLNSLGIDAYVMAHRLPGQGNHDKDMALKDGLTSLDYLAQFKDIPLLHIGLSSGGHLAGVMACQDHALKAAGALIAYAPINANHKDYKFPVGKPDYPPVEKQDFYNDWPIGIASEPHGMPDCPVFLAYGLYDEIVPVDHALNMIKAGQVLKRDVEAHIFDQAPHGFALRETTGTHAHWPELAARWFDRVLA</sequence>
<evidence type="ECO:0000259" key="1">
    <source>
        <dbReference type="Pfam" id="PF00326"/>
    </source>
</evidence>
<evidence type="ECO:0000313" key="3">
    <source>
        <dbReference type="Proteomes" id="UP000662572"/>
    </source>
</evidence>
<reference evidence="2" key="1">
    <citation type="journal article" date="2014" name="Int. J. Syst. Evol. Microbiol.">
        <title>Complete genome sequence of Corynebacterium casei LMG S-19264T (=DSM 44701T), isolated from a smear-ripened cheese.</title>
        <authorList>
            <consortium name="US DOE Joint Genome Institute (JGI-PGF)"/>
            <person name="Walter F."/>
            <person name="Albersmeier A."/>
            <person name="Kalinowski J."/>
            <person name="Ruckert C."/>
        </authorList>
    </citation>
    <scope>NUCLEOTIDE SEQUENCE</scope>
    <source>
        <strain evidence="2">KCTC 32296</strain>
    </source>
</reference>
<dbReference type="Proteomes" id="UP000662572">
    <property type="component" value="Unassembled WGS sequence"/>
</dbReference>
<dbReference type="EMBL" id="BMZB01000001">
    <property type="protein sequence ID" value="GGZ22227.1"/>
    <property type="molecule type" value="Genomic_DNA"/>
</dbReference>
<feature type="domain" description="Peptidase S9 prolyl oligopeptidase catalytic" evidence="1">
    <location>
        <begin position="106"/>
        <end position="269"/>
    </location>
</feature>
<evidence type="ECO:0000313" key="2">
    <source>
        <dbReference type="EMBL" id="GGZ22227.1"/>
    </source>
</evidence>
<keyword evidence="3" id="KW-1185">Reference proteome</keyword>
<proteinExistence type="predicted"/>
<dbReference type="AlphaFoldDB" id="A0A918PU94"/>
<comment type="caution">
    <text evidence="2">The sequence shown here is derived from an EMBL/GenBank/DDBJ whole genome shotgun (WGS) entry which is preliminary data.</text>
</comment>
<dbReference type="Pfam" id="PF00326">
    <property type="entry name" value="Peptidase_S9"/>
    <property type="match status" value="1"/>
</dbReference>
<protein>
    <submittedName>
        <fullName evidence="2">Peptidase S9</fullName>
    </submittedName>
</protein>
<accession>A0A918PU94</accession>
<gene>
    <name evidence="2" type="ORF">GCM10011273_03810</name>
</gene>
<dbReference type="SUPFAM" id="SSF53474">
    <property type="entry name" value="alpha/beta-Hydrolases"/>
    <property type="match status" value="1"/>
</dbReference>
<dbReference type="GO" id="GO:0006508">
    <property type="term" value="P:proteolysis"/>
    <property type="evidence" value="ECO:0007669"/>
    <property type="project" value="InterPro"/>
</dbReference>
<dbReference type="RefSeq" id="WP_189484673.1">
    <property type="nucleotide sequence ID" value="NZ_BMZB01000001.1"/>
</dbReference>
<name>A0A918PU94_9CAUL</name>
<dbReference type="Gene3D" id="3.40.50.1820">
    <property type="entry name" value="alpha/beta hydrolase"/>
    <property type="match status" value="1"/>
</dbReference>
<organism evidence="2 3">
    <name type="scientific">Asticcacaulis endophyticus</name>
    <dbReference type="NCBI Taxonomy" id="1395890"/>
    <lineage>
        <taxon>Bacteria</taxon>
        <taxon>Pseudomonadati</taxon>
        <taxon>Pseudomonadota</taxon>
        <taxon>Alphaproteobacteria</taxon>
        <taxon>Caulobacterales</taxon>
        <taxon>Caulobacteraceae</taxon>
        <taxon>Asticcacaulis</taxon>
    </lineage>
</organism>
<dbReference type="GO" id="GO:0008236">
    <property type="term" value="F:serine-type peptidase activity"/>
    <property type="evidence" value="ECO:0007669"/>
    <property type="project" value="InterPro"/>
</dbReference>